<dbReference type="InterPro" id="IPR003838">
    <property type="entry name" value="ABC3_permease_C"/>
</dbReference>
<dbReference type="PANTHER" id="PTHR30287">
    <property type="entry name" value="MEMBRANE COMPONENT OF PREDICTED ABC SUPERFAMILY METABOLITE UPTAKE TRANSPORTER"/>
    <property type="match status" value="1"/>
</dbReference>
<evidence type="ECO:0000313" key="11">
    <source>
        <dbReference type="Proteomes" id="UP000005926"/>
    </source>
</evidence>
<dbReference type="Pfam" id="PF02687">
    <property type="entry name" value="FtsX"/>
    <property type="match status" value="2"/>
</dbReference>
<keyword evidence="6" id="KW-0175">Coiled coil</keyword>
<feature type="region of interest" description="Disordered" evidence="7">
    <location>
        <begin position="520"/>
        <end position="544"/>
    </location>
</feature>
<evidence type="ECO:0000256" key="8">
    <source>
        <dbReference type="SAM" id="Phobius"/>
    </source>
</evidence>
<feature type="transmembrane region" description="Helical" evidence="8">
    <location>
        <begin position="998"/>
        <end position="1017"/>
    </location>
</feature>
<gene>
    <name evidence="10" type="ORF">HMPREF0444_1671</name>
</gene>
<evidence type="ECO:0000259" key="9">
    <source>
        <dbReference type="Pfam" id="PF02687"/>
    </source>
</evidence>
<dbReference type="Gene3D" id="1.10.287.1490">
    <property type="match status" value="1"/>
</dbReference>
<dbReference type="EMBL" id="ACKZ01000027">
    <property type="protein sequence ID" value="EEW36601.1"/>
    <property type="molecule type" value="Genomic_DNA"/>
</dbReference>
<feature type="coiled-coil region" evidence="6">
    <location>
        <begin position="302"/>
        <end position="378"/>
    </location>
</feature>
<feature type="domain" description="ABC3 transporter permease C-terminal" evidence="9">
    <location>
        <begin position="1001"/>
        <end position="1106"/>
    </location>
</feature>
<proteinExistence type="predicted"/>
<dbReference type="STRING" id="638301.HMPREF0444_1671"/>
<dbReference type="PANTHER" id="PTHR30287:SF1">
    <property type="entry name" value="INNER MEMBRANE PROTEIN"/>
    <property type="match status" value="1"/>
</dbReference>
<feature type="transmembrane region" description="Helical" evidence="8">
    <location>
        <begin position="688"/>
        <end position="711"/>
    </location>
</feature>
<protein>
    <submittedName>
        <fullName evidence="10">Efflux ABC transporter, permease protein</fullName>
    </submittedName>
</protein>
<evidence type="ECO:0000313" key="10">
    <source>
        <dbReference type="EMBL" id="EEW36601.1"/>
    </source>
</evidence>
<dbReference type="HOGENOM" id="CLU_005531_0_0_9"/>
<dbReference type="GO" id="GO:0005886">
    <property type="term" value="C:plasma membrane"/>
    <property type="evidence" value="ECO:0007669"/>
    <property type="project" value="UniProtKB-SubCell"/>
</dbReference>
<feature type="domain" description="ABC3 transporter permease C-terminal" evidence="9">
    <location>
        <begin position="599"/>
        <end position="707"/>
    </location>
</feature>
<evidence type="ECO:0000256" key="3">
    <source>
        <dbReference type="ARBA" id="ARBA00022692"/>
    </source>
</evidence>
<dbReference type="eggNOG" id="COG0577">
    <property type="taxonomic scope" value="Bacteria"/>
</dbReference>
<dbReference type="eggNOG" id="COG1511">
    <property type="taxonomic scope" value="Bacteria"/>
</dbReference>
<feature type="transmembrane region" description="Helical" evidence="8">
    <location>
        <begin position="1089"/>
        <end position="1110"/>
    </location>
</feature>
<feature type="transmembrane region" description="Helical" evidence="8">
    <location>
        <begin position="766"/>
        <end position="786"/>
    </location>
</feature>
<keyword evidence="3 8" id="KW-0812">Transmembrane</keyword>
<keyword evidence="11" id="KW-1185">Reference proteome</keyword>
<evidence type="ECO:0000256" key="2">
    <source>
        <dbReference type="ARBA" id="ARBA00022475"/>
    </source>
</evidence>
<keyword evidence="2" id="KW-1003">Cell membrane</keyword>
<dbReference type="InterPro" id="IPR038766">
    <property type="entry name" value="Membrane_comp_ABC_pdt"/>
</dbReference>
<dbReference type="Proteomes" id="UP000005926">
    <property type="component" value="Unassembled WGS sequence"/>
</dbReference>
<evidence type="ECO:0000256" key="1">
    <source>
        <dbReference type="ARBA" id="ARBA00004651"/>
    </source>
</evidence>
<feature type="transmembrane region" description="Helical" evidence="8">
    <location>
        <begin position="644"/>
        <end position="668"/>
    </location>
</feature>
<comment type="subcellular location">
    <subcellularLocation>
        <location evidence="1">Cell membrane</location>
        <topology evidence="1">Multi-pass membrane protein</topology>
    </subcellularLocation>
</comment>
<feature type="transmembrane region" description="Helical" evidence="8">
    <location>
        <begin position="599"/>
        <end position="620"/>
    </location>
</feature>
<feature type="coiled-coil region" evidence="6">
    <location>
        <begin position="195"/>
        <end position="266"/>
    </location>
</feature>
<evidence type="ECO:0000256" key="7">
    <source>
        <dbReference type="SAM" id="MobiDB-lite"/>
    </source>
</evidence>
<accession>C8NIC6</accession>
<evidence type="ECO:0000256" key="4">
    <source>
        <dbReference type="ARBA" id="ARBA00022989"/>
    </source>
</evidence>
<feature type="transmembrane region" description="Helical" evidence="8">
    <location>
        <begin position="1050"/>
        <end position="1069"/>
    </location>
</feature>
<name>C8NIC6_9LACT</name>
<evidence type="ECO:0000256" key="5">
    <source>
        <dbReference type="ARBA" id="ARBA00023136"/>
    </source>
</evidence>
<keyword evidence="4 8" id="KW-1133">Transmembrane helix</keyword>
<comment type="caution">
    <text evidence="10">The sequence shown here is derived from an EMBL/GenBank/DDBJ whole genome shotgun (WGS) entry which is preliminary data.</text>
</comment>
<reference evidence="10 11" key="1">
    <citation type="submission" date="2009-08" db="EMBL/GenBank/DDBJ databases">
        <authorList>
            <person name="Muzny D."/>
            <person name="Qin X."/>
            <person name="Deng J."/>
            <person name="Jiang H."/>
            <person name="Liu Y."/>
            <person name="Qu J."/>
            <person name="Song X.-Z."/>
            <person name="Zhang L."/>
            <person name="Thornton R."/>
            <person name="Coyle M."/>
            <person name="Francisco L."/>
            <person name="Jackson L."/>
            <person name="Javaid M."/>
            <person name="Korchina V."/>
            <person name="Kovar C."/>
            <person name="Mata R."/>
            <person name="Mathew T."/>
            <person name="Ngo R."/>
            <person name="Nguyen L."/>
            <person name="Nguyen N."/>
            <person name="Okwuonu G."/>
            <person name="Ongeri F."/>
            <person name="Pham C."/>
            <person name="Simmons D."/>
            <person name="Wilczek-Boney K."/>
            <person name="Hale W."/>
            <person name="Jakkamsetti A."/>
            <person name="Pham P."/>
            <person name="Ruth R."/>
            <person name="San Lucas F."/>
            <person name="Warren J."/>
            <person name="Zhang J."/>
            <person name="Zhao Z."/>
            <person name="Zhou C."/>
            <person name="Zhu D."/>
            <person name="Lee S."/>
            <person name="Bess C."/>
            <person name="Blankenburg K."/>
            <person name="Forbes L."/>
            <person name="Fu Q."/>
            <person name="Gubbala S."/>
            <person name="Hirani K."/>
            <person name="Jayaseelan J.C."/>
            <person name="Lara F."/>
            <person name="Munidasa M."/>
            <person name="Palculict T."/>
            <person name="Patil S."/>
            <person name="Pu L.-L."/>
            <person name="Saada N."/>
            <person name="Tang L."/>
            <person name="Weissenberger G."/>
            <person name="Zhu Y."/>
            <person name="Hemphill L."/>
            <person name="Shang Y."/>
            <person name="Youmans B."/>
            <person name="Ayvaz T."/>
            <person name="Ross M."/>
            <person name="Santibanez J."/>
            <person name="Aqrawi P."/>
            <person name="Gross S."/>
            <person name="Joshi V."/>
            <person name="Fowler G."/>
            <person name="Nazareth L."/>
            <person name="Reid J."/>
            <person name="Worley K."/>
            <person name="Petrosino J."/>
            <person name="Highlander S."/>
            <person name="Gibbs R."/>
        </authorList>
    </citation>
    <scope>NUCLEOTIDE SEQUENCE [LARGE SCALE GENOMIC DNA]</scope>
    <source>
        <strain evidence="10 11">ATCC 49175</strain>
    </source>
</reference>
<feature type="coiled-coil region" evidence="6">
    <location>
        <begin position="403"/>
        <end position="465"/>
    </location>
</feature>
<organism evidence="10 11">
    <name type="scientific">Granulicatella adiacens ATCC 49175</name>
    <dbReference type="NCBI Taxonomy" id="638301"/>
    <lineage>
        <taxon>Bacteria</taxon>
        <taxon>Bacillati</taxon>
        <taxon>Bacillota</taxon>
        <taxon>Bacilli</taxon>
        <taxon>Lactobacillales</taxon>
        <taxon>Carnobacteriaceae</taxon>
        <taxon>Granulicatella</taxon>
    </lineage>
</organism>
<sequence length="1127" mass="122274">MLLMMLGAFALVGLKVSGPDIEDTLNSYMEQSNAADLFVVAGYGLSGEDQAEIKQENADVEFGYFADTVIGDTPNAIRVFSQTTDISTFELVSGEFPTKSNEVALTQTMADQYKIGDTIRLNESGSSTLLKEHEFTITGFVNSSEILSKTIKGVSSAGSGDLSGFAVVPKDTFDSEVYTIARLRYPDLRKWKTTSREYADKVAQLQQALEEKLADNGAARLDALKTTADDKISEGKEKIADAKTQLSDAEKKLTDGKSEIEKNEKTLANGQKEVADNEATIASGDAKLNAAWNQLEASRVQLESARVQIEQAVATLAQKKTQLDDASTKLTQAEAQLAAKKEELASGKEQLEAGKTQLAQAKAQLETGKTELEAKKTAFAQGKALLASDPAAAAAKGITKASLQAMETALTQAENQLTQTEATLHAKEQVLTQKEQELTAGQTAISNAEAEFASKKQQLRAGQEAYQQGLAKYYASYSQYVDGLEQYRQGVATFEANAGTLEEGKAKLAEAKKTLADGEAKLSDAKTQLKESEETYNEKKETADKDIEKAESELEKAEVDVSKLTKPKYSVYTRSTMLGSEGFFNMKTTAEGITSVGNLFPIVLYAVAALVTVTTMTRFVNEERINAGVLKALGYETKDVMKKFAVYGFTAGVSGTILGILLGTYALPSALGATLMKDTVLPSIQLNFHPLIAVIAIICSLICSVVPPLWIARRELHEQASALLLPKAPVAGSKILLERIPFIWNRLSFTHKVTARNIFRYKQRMFMTIFGVAGSVALLFAGRGILGSLDGIADRQFKELITYDAIVSKESVLTVSEQTALQNYLTSSNVTAYSDVYSESVTREVPGVDDEQSVTVLVGEETNLSPYLHLNDAKTKKAVTLPEGGVLISEKLAKLLNVKTGDTFTLPNKDGEDVTLTVGGIVEMYAGHFVIMTPEVYAKFYGVAPQNNAIFVQFKDKDASSVQKAAADLMALDGVKAVVQNTSMVSRINTIVGSLSRVMMILTAVSILLAVVILYNLTNINVAERIRELSTIKVLGFLNKEVTMYIYRETILLSVIGIVVGLLFGRVLHRVIIETVAPGFVMFNPAVGWFVYVLPSVIVIVILVALGYMVNHLLQRIDMLEALKSVD</sequence>
<keyword evidence="5 8" id="KW-0472">Membrane</keyword>
<evidence type="ECO:0000256" key="6">
    <source>
        <dbReference type="SAM" id="Coils"/>
    </source>
</evidence>
<dbReference type="AlphaFoldDB" id="C8NIC6"/>